<dbReference type="EMBL" id="CP011542">
    <property type="protein sequence ID" value="AKK04990.1"/>
    <property type="molecule type" value="Genomic_DNA"/>
</dbReference>
<dbReference type="OrthoDB" id="9540306at2"/>
<evidence type="ECO:0000313" key="2">
    <source>
        <dbReference type="Proteomes" id="UP000035199"/>
    </source>
</evidence>
<reference evidence="1 2" key="1">
    <citation type="journal article" date="2015" name="Genome Announc.">
        <title>Complete Genome Sequence of the Type Strain Corynebacterium mustelae DSM 45274, Isolated from Various Tissues of a Male Ferret with Lethal Sepsis.</title>
        <authorList>
            <person name="Ruckert C."/>
            <person name="Eimer J."/>
            <person name="Winkler A."/>
            <person name="Tauch A."/>
        </authorList>
    </citation>
    <scope>NUCLEOTIDE SEQUENCE [LARGE SCALE GENOMIC DNA]</scope>
    <source>
        <strain evidence="1 2">DSM 45274</strain>
    </source>
</reference>
<reference evidence="2" key="2">
    <citation type="submission" date="2015-05" db="EMBL/GenBank/DDBJ databases">
        <title>Complete genome sequence of Corynebacterium mustelae DSM 45274, isolated from various tissues of a male ferret with lethal sepsis.</title>
        <authorList>
            <person name="Ruckert C."/>
            <person name="Albersmeier A."/>
            <person name="Winkler A."/>
            <person name="Tauch A."/>
        </authorList>
    </citation>
    <scope>NUCLEOTIDE SEQUENCE [LARGE SCALE GENOMIC DNA]</scope>
    <source>
        <strain evidence="2">DSM 45274</strain>
    </source>
</reference>
<accession>A0A0G3GWS3</accession>
<protein>
    <submittedName>
        <fullName evidence="1">Uncharacterized protein</fullName>
    </submittedName>
</protein>
<dbReference type="KEGG" id="cmv:CMUST_03230"/>
<keyword evidence="2" id="KW-1185">Reference proteome</keyword>
<dbReference type="AlphaFoldDB" id="A0A0G3GWS3"/>
<proteinExistence type="predicted"/>
<name>A0A0G3GWS3_9CORY</name>
<organism evidence="1 2">
    <name type="scientific">Corynebacterium mustelae</name>
    <dbReference type="NCBI Taxonomy" id="571915"/>
    <lineage>
        <taxon>Bacteria</taxon>
        <taxon>Bacillati</taxon>
        <taxon>Actinomycetota</taxon>
        <taxon>Actinomycetes</taxon>
        <taxon>Mycobacteriales</taxon>
        <taxon>Corynebacteriaceae</taxon>
        <taxon>Corynebacterium</taxon>
    </lineage>
</organism>
<gene>
    <name evidence="1" type="ORF">CMUST_03230</name>
</gene>
<dbReference type="Proteomes" id="UP000035199">
    <property type="component" value="Chromosome"/>
</dbReference>
<dbReference type="STRING" id="571915.CMUST_03230"/>
<evidence type="ECO:0000313" key="1">
    <source>
        <dbReference type="EMBL" id="AKK04990.1"/>
    </source>
</evidence>
<dbReference type="RefSeq" id="WP_047261294.1">
    <property type="nucleotide sequence ID" value="NZ_CP011542.1"/>
</dbReference>
<dbReference type="PATRIC" id="fig|571915.4.peg.683"/>
<sequence length="151" mass="17315">MAETSLPHNPDMDDEDVRVEDELETLGFFESTPWSIFITFCLDFTETVVLPLDRDLTCHNDLDLARGFLAKDVTGEQLTSARSQAWHRHDRLNGIAKDIQRLTLIFLYPDLLQGIESPEDPDSHCFLFLNLLLDIRPGLPTAFLDYVYENS</sequence>